<dbReference type="InterPro" id="IPR003594">
    <property type="entry name" value="HATPase_dom"/>
</dbReference>
<dbReference type="SUPFAM" id="SSF55874">
    <property type="entry name" value="ATPase domain of HSP90 chaperone/DNA topoisomerase II/histidine kinase"/>
    <property type="match status" value="1"/>
</dbReference>
<dbReference type="InterPro" id="IPR036097">
    <property type="entry name" value="HisK_dim/P_sf"/>
</dbReference>
<evidence type="ECO:0000256" key="11">
    <source>
        <dbReference type="ARBA" id="ARBA00022989"/>
    </source>
</evidence>
<dbReference type="InterPro" id="IPR050398">
    <property type="entry name" value="HssS/ArlS-like"/>
</dbReference>
<feature type="coiled-coil region" evidence="14">
    <location>
        <begin position="237"/>
        <end position="264"/>
    </location>
</feature>
<dbReference type="InterPro" id="IPR036890">
    <property type="entry name" value="HATPase_C_sf"/>
</dbReference>
<evidence type="ECO:0000256" key="9">
    <source>
        <dbReference type="ARBA" id="ARBA00022777"/>
    </source>
</evidence>
<dbReference type="Gene3D" id="3.30.565.10">
    <property type="entry name" value="Histidine kinase-like ATPase, C-terminal domain"/>
    <property type="match status" value="1"/>
</dbReference>
<protein>
    <recommendedName>
        <fullName evidence="3">histidine kinase</fullName>
        <ecNumber evidence="3">2.7.13.3</ecNumber>
    </recommendedName>
</protein>
<feature type="transmembrane region" description="Helical" evidence="15">
    <location>
        <begin position="140"/>
        <end position="161"/>
    </location>
</feature>
<dbReference type="PROSITE" id="PS50109">
    <property type="entry name" value="HIS_KIN"/>
    <property type="match status" value="1"/>
</dbReference>
<evidence type="ECO:0000256" key="2">
    <source>
        <dbReference type="ARBA" id="ARBA00004651"/>
    </source>
</evidence>
<evidence type="ECO:0000259" key="16">
    <source>
        <dbReference type="PROSITE" id="PS50109"/>
    </source>
</evidence>
<dbReference type="InterPro" id="IPR003661">
    <property type="entry name" value="HisK_dim/P_dom"/>
</dbReference>
<dbReference type="InterPro" id="IPR005467">
    <property type="entry name" value="His_kinase_dom"/>
</dbReference>
<evidence type="ECO:0000256" key="7">
    <source>
        <dbReference type="ARBA" id="ARBA00022692"/>
    </source>
</evidence>
<keyword evidence="8" id="KW-0547">Nucleotide-binding</keyword>
<dbReference type="Gene3D" id="1.10.287.130">
    <property type="match status" value="1"/>
</dbReference>
<evidence type="ECO:0000256" key="8">
    <source>
        <dbReference type="ARBA" id="ARBA00022741"/>
    </source>
</evidence>
<evidence type="ECO:0000313" key="18">
    <source>
        <dbReference type="Proteomes" id="UP001208649"/>
    </source>
</evidence>
<keyword evidence="14" id="KW-0175">Coiled coil</keyword>
<dbReference type="GO" id="GO:0016301">
    <property type="term" value="F:kinase activity"/>
    <property type="evidence" value="ECO:0007669"/>
    <property type="project" value="UniProtKB-KW"/>
</dbReference>
<dbReference type="EMBL" id="JAOTEM010000001">
    <property type="protein sequence ID" value="MCU7616640.1"/>
    <property type="molecule type" value="Genomic_DNA"/>
</dbReference>
<dbReference type="PANTHER" id="PTHR45528">
    <property type="entry name" value="SENSOR HISTIDINE KINASE CPXA"/>
    <property type="match status" value="1"/>
</dbReference>
<keyword evidence="5" id="KW-0597">Phosphoprotein</keyword>
<evidence type="ECO:0000256" key="1">
    <source>
        <dbReference type="ARBA" id="ARBA00000085"/>
    </source>
</evidence>
<dbReference type="SUPFAM" id="SSF47384">
    <property type="entry name" value="Homodimeric domain of signal transducing histidine kinase"/>
    <property type="match status" value="1"/>
</dbReference>
<keyword evidence="6" id="KW-0808">Transferase</keyword>
<dbReference type="SMART" id="SM00388">
    <property type="entry name" value="HisKA"/>
    <property type="match status" value="1"/>
</dbReference>
<comment type="caution">
    <text evidence="17">The sequence shown here is derived from an EMBL/GenBank/DDBJ whole genome shotgun (WGS) entry which is preliminary data.</text>
</comment>
<evidence type="ECO:0000256" key="5">
    <source>
        <dbReference type="ARBA" id="ARBA00022553"/>
    </source>
</evidence>
<dbReference type="Pfam" id="PF02518">
    <property type="entry name" value="HATPase_c"/>
    <property type="match status" value="1"/>
</dbReference>
<keyword evidence="9 17" id="KW-0418">Kinase</keyword>
<keyword evidence="10" id="KW-0067">ATP-binding</keyword>
<dbReference type="EC" id="2.7.13.3" evidence="3"/>
<proteinExistence type="predicted"/>
<gene>
    <name evidence="17" type="ORF">NZ698_05480</name>
</gene>
<keyword evidence="7 15" id="KW-0812">Transmembrane</keyword>
<dbReference type="CDD" id="cd00082">
    <property type="entry name" value="HisKA"/>
    <property type="match status" value="1"/>
</dbReference>
<comment type="catalytic activity">
    <reaction evidence="1">
        <text>ATP + protein L-histidine = ADP + protein N-phospho-L-histidine.</text>
        <dbReference type="EC" id="2.7.13.3"/>
    </reaction>
</comment>
<feature type="transmembrane region" description="Helical" evidence="15">
    <location>
        <begin position="12"/>
        <end position="30"/>
    </location>
</feature>
<name>A0ABT2W7H1_9FLAO</name>
<keyword evidence="4" id="KW-1003">Cell membrane</keyword>
<keyword evidence="18" id="KW-1185">Reference proteome</keyword>
<evidence type="ECO:0000256" key="12">
    <source>
        <dbReference type="ARBA" id="ARBA00023012"/>
    </source>
</evidence>
<dbReference type="Pfam" id="PF00512">
    <property type="entry name" value="HisKA"/>
    <property type="match status" value="1"/>
</dbReference>
<evidence type="ECO:0000256" key="14">
    <source>
        <dbReference type="SAM" id="Coils"/>
    </source>
</evidence>
<evidence type="ECO:0000256" key="10">
    <source>
        <dbReference type="ARBA" id="ARBA00022840"/>
    </source>
</evidence>
<keyword evidence="11 15" id="KW-1133">Transmembrane helix</keyword>
<evidence type="ECO:0000313" key="17">
    <source>
        <dbReference type="EMBL" id="MCU7616640.1"/>
    </source>
</evidence>
<evidence type="ECO:0000256" key="4">
    <source>
        <dbReference type="ARBA" id="ARBA00022475"/>
    </source>
</evidence>
<keyword evidence="12" id="KW-0902">Two-component regulatory system</keyword>
<evidence type="ECO:0000256" key="6">
    <source>
        <dbReference type="ARBA" id="ARBA00022679"/>
    </source>
</evidence>
<accession>A0ABT2W7H1</accession>
<dbReference type="PANTHER" id="PTHR45528:SF1">
    <property type="entry name" value="SENSOR HISTIDINE KINASE CPXA"/>
    <property type="match status" value="1"/>
</dbReference>
<feature type="domain" description="Histidine kinase" evidence="16">
    <location>
        <begin position="228"/>
        <end position="428"/>
    </location>
</feature>
<organism evidence="17 18">
    <name type="scientific">Chryseobacterium edaphi</name>
    <dbReference type="NCBI Taxonomy" id="2976532"/>
    <lineage>
        <taxon>Bacteria</taxon>
        <taxon>Pseudomonadati</taxon>
        <taxon>Bacteroidota</taxon>
        <taxon>Flavobacteriia</taxon>
        <taxon>Flavobacteriales</taxon>
        <taxon>Weeksellaceae</taxon>
        <taxon>Chryseobacterium group</taxon>
        <taxon>Chryseobacterium</taxon>
    </lineage>
</organism>
<sequence length="428" mass="49687">MKPLLSKTTRPFLIFVLIVLMISIPVYYFMVDAIWQNELDEHNEIVAEKTSFEFNRMKIPNEEIQRNITLWNQIQPGTSIIKLSNNNFKKDVIFTTEKYKPFSADKKIERYRCLKKVIYIKNEPYLFTIETNIEETEGTVMIIGIITLFFFILIVTGLFILNRRLSKTIWKPFRNTLEKLKNFNLNTQTQIEFENTDTIEFEELNQSLRKLIAHNVSVYKSQKEFTENASHELQTPLAILKNKLDLLMQNVDLTEKQYNIAEDMNKALSRSARINQNLLLLAKIGNSQFDHSEIINFHELVKQSIENLQEHLDQKNITLQIDSLQDTTVNGNTSLTEILINNLFLNAIRHTPTNGFIFISLNNSVFSVANSGVVKLNEELLFKRFSKLSANNSGSGLGLAIIKEISKSQRWDVQYSFVDNNHVFSVKF</sequence>
<evidence type="ECO:0000256" key="13">
    <source>
        <dbReference type="ARBA" id="ARBA00023136"/>
    </source>
</evidence>
<keyword evidence="13 15" id="KW-0472">Membrane</keyword>
<evidence type="ECO:0000256" key="15">
    <source>
        <dbReference type="SAM" id="Phobius"/>
    </source>
</evidence>
<dbReference type="Proteomes" id="UP001208649">
    <property type="component" value="Unassembled WGS sequence"/>
</dbReference>
<dbReference type="RefSeq" id="WP_263002077.1">
    <property type="nucleotide sequence ID" value="NZ_JAOTEM010000001.1"/>
</dbReference>
<comment type="subcellular location">
    <subcellularLocation>
        <location evidence="2">Cell membrane</location>
        <topology evidence="2">Multi-pass membrane protein</topology>
    </subcellularLocation>
</comment>
<reference evidence="18" key="1">
    <citation type="submission" date="2023-07" db="EMBL/GenBank/DDBJ databases">
        <title>Chryseobacterium sp. strain PBS4-4 Genome sequencing and assembly.</title>
        <authorList>
            <person name="Jung Y."/>
        </authorList>
    </citation>
    <scope>NUCLEOTIDE SEQUENCE [LARGE SCALE GENOMIC DNA]</scope>
    <source>
        <strain evidence="18">PBS4-4</strain>
    </source>
</reference>
<evidence type="ECO:0000256" key="3">
    <source>
        <dbReference type="ARBA" id="ARBA00012438"/>
    </source>
</evidence>